<feature type="compositionally biased region" description="Pro residues" evidence="2">
    <location>
        <begin position="459"/>
        <end position="468"/>
    </location>
</feature>
<feature type="compositionally biased region" description="Pro residues" evidence="2">
    <location>
        <begin position="479"/>
        <end position="488"/>
    </location>
</feature>
<protein>
    <recommendedName>
        <fullName evidence="6">DUF4407 domain-containing protein</fullName>
    </recommendedName>
</protein>
<evidence type="ECO:0000256" key="2">
    <source>
        <dbReference type="SAM" id="MobiDB-lite"/>
    </source>
</evidence>
<dbReference type="RefSeq" id="WP_345127341.1">
    <property type="nucleotide sequence ID" value="NZ_BAABAT010000007.1"/>
</dbReference>
<keyword evidence="1" id="KW-0175">Coiled coil</keyword>
<keyword evidence="3" id="KW-1133">Transmembrane helix</keyword>
<keyword evidence="3" id="KW-0812">Transmembrane</keyword>
<comment type="caution">
    <text evidence="4">The sequence shown here is derived from an EMBL/GenBank/DDBJ whole genome shotgun (WGS) entry which is preliminary data.</text>
</comment>
<feature type="transmembrane region" description="Helical" evidence="3">
    <location>
        <begin position="28"/>
        <end position="50"/>
    </location>
</feature>
<feature type="region of interest" description="Disordered" evidence="2">
    <location>
        <begin position="449"/>
        <end position="507"/>
    </location>
</feature>
<feature type="coiled-coil region" evidence="1">
    <location>
        <begin position="271"/>
        <end position="305"/>
    </location>
</feature>
<dbReference type="InterPro" id="IPR025519">
    <property type="entry name" value="DUF4407"/>
</dbReference>
<dbReference type="Pfam" id="PF14362">
    <property type="entry name" value="DUF4407"/>
    <property type="match status" value="1"/>
</dbReference>
<feature type="compositionally biased region" description="Low complexity" evidence="2">
    <location>
        <begin position="495"/>
        <end position="507"/>
    </location>
</feature>
<feature type="coiled-coil region" evidence="1">
    <location>
        <begin position="177"/>
        <end position="244"/>
    </location>
</feature>
<organism evidence="4 5">
    <name type="scientific">Dactylosporangium darangshiense</name>
    <dbReference type="NCBI Taxonomy" id="579108"/>
    <lineage>
        <taxon>Bacteria</taxon>
        <taxon>Bacillati</taxon>
        <taxon>Actinomycetota</taxon>
        <taxon>Actinomycetes</taxon>
        <taxon>Micromonosporales</taxon>
        <taxon>Micromonosporaceae</taxon>
        <taxon>Dactylosporangium</taxon>
    </lineage>
</organism>
<keyword evidence="5" id="KW-1185">Reference proteome</keyword>
<name>A0ABP8D754_9ACTN</name>
<evidence type="ECO:0000313" key="4">
    <source>
        <dbReference type="EMBL" id="GAA4249107.1"/>
    </source>
</evidence>
<reference evidence="5" key="1">
    <citation type="journal article" date="2019" name="Int. J. Syst. Evol. Microbiol.">
        <title>The Global Catalogue of Microorganisms (GCM) 10K type strain sequencing project: providing services to taxonomists for standard genome sequencing and annotation.</title>
        <authorList>
            <consortium name="The Broad Institute Genomics Platform"/>
            <consortium name="The Broad Institute Genome Sequencing Center for Infectious Disease"/>
            <person name="Wu L."/>
            <person name="Ma J."/>
        </authorList>
    </citation>
    <scope>NUCLEOTIDE SEQUENCE [LARGE SCALE GENOMIC DNA]</scope>
    <source>
        <strain evidence="5">JCM 17441</strain>
    </source>
</reference>
<dbReference type="Proteomes" id="UP001500620">
    <property type="component" value="Unassembled WGS sequence"/>
</dbReference>
<feature type="transmembrane region" description="Helical" evidence="3">
    <location>
        <begin position="96"/>
        <end position="119"/>
    </location>
</feature>
<accession>A0ABP8D754</accession>
<evidence type="ECO:0000256" key="1">
    <source>
        <dbReference type="SAM" id="Coils"/>
    </source>
</evidence>
<proteinExistence type="predicted"/>
<feature type="compositionally biased region" description="Low complexity" evidence="2">
    <location>
        <begin position="469"/>
        <end position="478"/>
    </location>
</feature>
<gene>
    <name evidence="4" type="ORF">GCM10022255_031730</name>
</gene>
<dbReference type="EMBL" id="BAABAT010000007">
    <property type="protein sequence ID" value="GAA4249107.1"/>
    <property type="molecule type" value="Genomic_DNA"/>
</dbReference>
<feature type="transmembrane region" description="Helical" evidence="3">
    <location>
        <begin position="56"/>
        <end position="75"/>
    </location>
</feature>
<evidence type="ECO:0008006" key="6">
    <source>
        <dbReference type="Google" id="ProtNLM"/>
    </source>
</evidence>
<sequence length="507" mass="54091">MRLPLVLAWIGGAETRVLRESRRDAIRYSAMGAVILGTAGMAGLSATFALTTAVRLPLPAAVVAGVLWGLLILSLDRMLVIGMNGVQGRRAGLAAALPRLALALLIGTVISVPLVLRIFEPEINAQLKVMHAEKGLDNQAKLDAQFADIADRQRRVDELNRIAGGAAPIDVSGDPDVQAAAKDAKDAQDAYNLAEHNAQCELDGTCGTGSQGPGPAYESAKAARDAAKDRLDRANTKLQQVTDAATARLGGAAQAAKQAATDELATAAPELERRKAERAAAQLALDNAENDSEGLLARLEALEALSDGHPMMWTAHLALMALFACIELLPVLAKLMSRSTGSLYDKLLESRERHAVDVEQERQRLVESRERHAVDVEQERQRRQDEIEGLRADARRDLEADRLARQVERGRAANAALAEQQEALARRAIQVWAELAVQRTDQELRRWYEQHSRGHGPSPALPSAPAPAPGDATATHPTAPVPAQPTGPAPVNGQPHPHAPAAPAAGP</sequence>
<evidence type="ECO:0000313" key="5">
    <source>
        <dbReference type="Proteomes" id="UP001500620"/>
    </source>
</evidence>
<evidence type="ECO:0000256" key="3">
    <source>
        <dbReference type="SAM" id="Phobius"/>
    </source>
</evidence>
<keyword evidence="3" id="KW-0472">Membrane</keyword>